<dbReference type="Pfam" id="PF02518">
    <property type="entry name" value="HATPase_c"/>
    <property type="match status" value="1"/>
</dbReference>
<dbReference type="SMART" id="SM00387">
    <property type="entry name" value="HATPase_c"/>
    <property type="match status" value="1"/>
</dbReference>
<keyword evidence="8" id="KW-0902">Two-component regulatory system</keyword>
<dbReference type="EC" id="2.7.13.3" evidence="2"/>
<dbReference type="GO" id="GO:0016020">
    <property type="term" value="C:membrane"/>
    <property type="evidence" value="ECO:0007669"/>
    <property type="project" value="InterPro"/>
</dbReference>
<feature type="transmembrane region" description="Helical" evidence="9">
    <location>
        <begin position="87"/>
        <end position="114"/>
    </location>
</feature>
<dbReference type="Pfam" id="PF07730">
    <property type="entry name" value="HisKA_3"/>
    <property type="match status" value="1"/>
</dbReference>
<evidence type="ECO:0000259" key="10">
    <source>
        <dbReference type="SMART" id="SM00387"/>
    </source>
</evidence>
<dbReference type="InterPro" id="IPR036890">
    <property type="entry name" value="HATPase_C_sf"/>
</dbReference>
<evidence type="ECO:0000313" key="12">
    <source>
        <dbReference type="Proteomes" id="UP000636960"/>
    </source>
</evidence>
<dbReference type="GO" id="GO:0005524">
    <property type="term" value="F:ATP binding"/>
    <property type="evidence" value="ECO:0007669"/>
    <property type="project" value="UniProtKB-KW"/>
</dbReference>
<keyword evidence="9" id="KW-0472">Membrane</keyword>
<dbReference type="Proteomes" id="UP000636960">
    <property type="component" value="Unassembled WGS sequence"/>
</dbReference>
<comment type="caution">
    <text evidence="11">The sequence shown here is derived from an EMBL/GenBank/DDBJ whole genome shotgun (WGS) entry which is preliminary data.</text>
</comment>
<feature type="transmembrane region" description="Helical" evidence="9">
    <location>
        <begin position="433"/>
        <end position="452"/>
    </location>
</feature>
<proteinExistence type="predicted"/>
<dbReference type="SUPFAM" id="SSF55874">
    <property type="entry name" value="ATPase domain of HSP90 chaperone/DNA topoisomerase II/histidine kinase"/>
    <property type="match status" value="1"/>
</dbReference>
<dbReference type="Gene3D" id="1.20.5.1930">
    <property type="match status" value="1"/>
</dbReference>
<dbReference type="PANTHER" id="PTHR24421:SF10">
    <property type="entry name" value="NITRATE_NITRITE SENSOR PROTEIN NARQ"/>
    <property type="match status" value="1"/>
</dbReference>
<name>A0A919K925_9ACTN</name>
<keyword evidence="3" id="KW-0597">Phosphoprotein</keyword>
<evidence type="ECO:0000256" key="7">
    <source>
        <dbReference type="ARBA" id="ARBA00022840"/>
    </source>
</evidence>
<accession>A0A919K925</accession>
<keyword evidence="12" id="KW-1185">Reference proteome</keyword>
<dbReference type="Gene3D" id="3.30.565.10">
    <property type="entry name" value="Histidine kinase-like ATPase, C-terminal domain"/>
    <property type="match status" value="1"/>
</dbReference>
<keyword evidence="7" id="KW-0067">ATP-binding</keyword>
<keyword evidence="6 11" id="KW-0418">Kinase</keyword>
<feature type="transmembrane region" description="Helical" evidence="9">
    <location>
        <begin position="121"/>
        <end position="142"/>
    </location>
</feature>
<evidence type="ECO:0000256" key="4">
    <source>
        <dbReference type="ARBA" id="ARBA00022679"/>
    </source>
</evidence>
<feature type="domain" description="Histidine kinase/HSP90-like ATPase" evidence="10">
    <location>
        <begin position="307"/>
        <end position="400"/>
    </location>
</feature>
<sequence>MTPDDPAGDAGTARPRFGWARSWLPAWSWSRQDLVGDLLLYVSLAAVVALTSLLIPLDDREQAPLWILCGCLVLLAGLVAGNRTWPLATLLGAAMVTLATIWFSAALATFAYLYGRRHTRVWPALAVFGGAAVVEAVVVLISHPPGDAWLASTAIVIFAGLVPWLIGRYRRQRIELIRAGWVRAEMLEREHQAIADQVRLRERARIAQEMHDSLGHEISLMALRASALEIATDLAPHHQRAANELRGSAAAATERLREIVNVLRDTDDPAPVEPPDESIADLVERARGAGAAIRMTRTGEPAGAPSLVERAAYCVIREAITNATKHAPGAPIEVDVAYAGAATTVSVVNQVPARPPARRAAGNGLGLVGIRERVHLAGGELTVGPTPRGFEVTARLPHVAPYKPAVAPAPVPPSATASARGLDEGRRKLRRGLIILTVTPMLAIVSVSVAYYSSITFGAVLNSSTFDTLMPGTAEAIVLPQLPAREIAGRPLIEPPVPFGSQCRYYSDGGFLVSRHAYRLCFREGVLISKDKLTDRD</sequence>
<dbReference type="InterPro" id="IPR003594">
    <property type="entry name" value="HATPase_dom"/>
</dbReference>
<dbReference type="PANTHER" id="PTHR24421">
    <property type="entry name" value="NITRATE/NITRITE SENSOR PROTEIN NARX-RELATED"/>
    <property type="match status" value="1"/>
</dbReference>
<protein>
    <recommendedName>
        <fullName evidence="2">histidine kinase</fullName>
        <ecNumber evidence="2">2.7.13.3</ecNumber>
    </recommendedName>
</protein>
<evidence type="ECO:0000256" key="1">
    <source>
        <dbReference type="ARBA" id="ARBA00000085"/>
    </source>
</evidence>
<evidence type="ECO:0000256" key="8">
    <source>
        <dbReference type="ARBA" id="ARBA00023012"/>
    </source>
</evidence>
<keyword evidence="9" id="KW-0812">Transmembrane</keyword>
<dbReference type="GO" id="GO:0046983">
    <property type="term" value="F:protein dimerization activity"/>
    <property type="evidence" value="ECO:0007669"/>
    <property type="project" value="InterPro"/>
</dbReference>
<dbReference type="AlphaFoldDB" id="A0A919K925"/>
<dbReference type="InterPro" id="IPR050482">
    <property type="entry name" value="Sensor_HK_TwoCompSys"/>
</dbReference>
<feature type="transmembrane region" description="Helical" evidence="9">
    <location>
        <begin position="38"/>
        <end position="57"/>
    </location>
</feature>
<evidence type="ECO:0000256" key="3">
    <source>
        <dbReference type="ARBA" id="ARBA00022553"/>
    </source>
</evidence>
<keyword evidence="5" id="KW-0547">Nucleotide-binding</keyword>
<dbReference type="CDD" id="cd16917">
    <property type="entry name" value="HATPase_UhpB-NarQ-NarX-like"/>
    <property type="match status" value="1"/>
</dbReference>
<evidence type="ECO:0000256" key="9">
    <source>
        <dbReference type="SAM" id="Phobius"/>
    </source>
</evidence>
<evidence type="ECO:0000256" key="2">
    <source>
        <dbReference type="ARBA" id="ARBA00012438"/>
    </source>
</evidence>
<evidence type="ECO:0000313" key="11">
    <source>
        <dbReference type="EMBL" id="GIF01081.1"/>
    </source>
</evidence>
<dbReference type="InterPro" id="IPR011712">
    <property type="entry name" value="Sig_transdc_His_kin_sub3_dim/P"/>
</dbReference>
<dbReference type="GO" id="GO:0000155">
    <property type="term" value="F:phosphorelay sensor kinase activity"/>
    <property type="evidence" value="ECO:0007669"/>
    <property type="project" value="InterPro"/>
</dbReference>
<reference evidence="11" key="1">
    <citation type="submission" date="2021-01" db="EMBL/GenBank/DDBJ databases">
        <title>Whole genome shotgun sequence of Actinoplanes rishiriensis NBRC 108556.</title>
        <authorList>
            <person name="Komaki H."/>
            <person name="Tamura T."/>
        </authorList>
    </citation>
    <scope>NUCLEOTIDE SEQUENCE</scope>
    <source>
        <strain evidence="11">NBRC 108556</strain>
    </source>
</reference>
<keyword evidence="4" id="KW-0808">Transferase</keyword>
<keyword evidence="9" id="KW-1133">Transmembrane helix</keyword>
<dbReference type="EMBL" id="BOMV01000097">
    <property type="protein sequence ID" value="GIF01081.1"/>
    <property type="molecule type" value="Genomic_DNA"/>
</dbReference>
<comment type="catalytic activity">
    <reaction evidence="1">
        <text>ATP + protein L-histidine = ADP + protein N-phospho-L-histidine.</text>
        <dbReference type="EC" id="2.7.13.3"/>
    </reaction>
</comment>
<organism evidence="11 12">
    <name type="scientific">Paractinoplanes rishiriensis</name>
    <dbReference type="NCBI Taxonomy" id="1050105"/>
    <lineage>
        <taxon>Bacteria</taxon>
        <taxon>Bacillati</taxon>
        <taxon>Actinomycetota</taxon>
        <taxon>Actinomycetes</taxon>
        <taxon>Micromonosporales</taxon>
        <taxon>Micromonosporaceae</taxon>
        <taxon>Paractinoplanes</taxon>
    </lineage>
</organism>
<evidence type="ECO:0000256" key="6">
    <source>
        <dbReference type="ARBA" id="ARBA00022777"/>
    </source>
</evidence>
<feature type="transmembrane region" description="Helical" evidence="9">
    <location>
        <begin position="64"/>
        <end position="81"/>
    </location>
</feature>
<evidence type="ECO:0000256" key="5">
    <source>
        <dbReference type="ARBA" id="ARBA00022741"/>
    </source>
</evidence>
<dbReference type="RefSeq" id="WP_203789514.1">
    <property type="nucleotide sequence ID" value="NZ_BOMV01000097.1"/>
</dbReference>
<feature type="transmembrane region" description="Helical" evidence="9">
    <location>
        <begin position="148"/>
        <end position="166"/>
    </location>
</feature>
<gene>
    <name evidence="11" type="ORF">Ari01nite_85450</name>
</gene>